<dbReference type="InterPro" id="IPR036872">
    <property type="entry name" value="CH_dom_sf"/>
</dbReference>
<sequence length="322" mass="36558">MAGSTSEAEAGAFVHWLQGVRAIDLLDKEVHSIEDICDGTVLFDALNHVDGEHFRNPHEDELKDNVVLRIGTLKRLYKLMIQYMAENLQFSTAKLEEPDFDALARINAPSEACKLCRLALIIAVQSDNKMSYVEVIQGLDQGDQQQLMQSIEITRKSLEPVSADEDGDEFLDIRARQPSEELSDVAKSPSKERNNLSLEYRNLVAEHEARGNTIEELEGELAKLQSKMGEITEQLEAEKRKSLHQDQRTEVTRLTEELRKCEDALASAEGEIDRLQVGLRERTRAVSFFLASQKEQAYFYSYSPCLPDSLRKRDKRRKNSTG</sequence>
<dbReference type="InterPro" id="IPR043936">
    <property type="entry name" value="HOOK_N"/>
</dbReference>
<dbReference type="RefSeq" id="XP_013244897.1">
    <property type="nucleotide sequence ID" value="XM_013389443.1"/>
</dbReference>
<accession>A0A066WNB5</accession>
<evidence type="ECO:0000259" key="5">
    <source>
        <dbReference type="Pfam" id="PF19047"/>
    </source>
</evidence>
<proteinExistence type="predicted"/>
<keyword evidence="2" id="KW-0963">Cytoplasm</keyword>
<keyword evidence="7" id="KW-1185">Reference proteome</keyword>
<keyword evidence="3 4" id="KW-0175">Coiled coil</keyword>
<reference evidence="6 7" key="1">
    <citation type="submission" date="2014-05" db="EMBL/GenBank/DDBJ databases">
        <title>Draft genome sequence of a rare smut relative, Tilletiaria anomala UBC 951.</title>
        <authorList>
            <consortium name="DOE Joint Genome Institute"/>
            <person name="Toome M."/>
            <person name="Kuo A."/>
            <person name="Henrissat B."/>
            <person name="Lipzen A."/>
            <person name="Tritt A."/>
            <person name="Yoshinaga Y."/>
            <person name="Zane M."/>
            <person name="Barry K."/>
            <person name="Grigoriev I.V."/>
            <person name="Spatafora J.W."/>
            <person name="Aimea M.C."/>
        </authorList>
    </citation>
    <scope>NUCLEOTIDE SEQUENCE [LARGE SCALE GENOMIC DNA]</scope>
    <source>
        <strain evidence="6 7">UBC 951</strain>
    </source>
</reference>
<dbReference type="Gene3D" id="1.10.418.10">
    <property type="entry name" value="Calponin-like domain"/>
    <property type="match status" value="1"/>
</dbReference>
<evidence type="ECO:0000256" key="2">
    <source>
        <dbReference type="ARBA" id="ARBA00022490"/>
    </source>
</evidence>
<dbReference type="GO" id="GO:0051959">
    <property type="term" value="F:dynein light intermediate chain binding"/>
    <property type="evidence" value="ECO:0007669"/>
    <property type="project" value="TreeGrafter"/>
</dbReference>
<dbReference type="SUPFAM" id="SSF116907">
    <property type="entry name" value="Hook domain"/>
    <property type="match status" value="1"/>
</dbReference>
<dbReference type="Pfam" id="PF19047">
    <property type="entry name" value="HOOK_N"/>
    <property type="match status" value="1"/>
</dbReference>
<dbReference type="OrthoDB" id="49395at2759"/>
<evidence type="ECO:0000256" key="1">
    <source>
        <dbReference type="ARBA" id="ARBA00004496"/>
    </source>
</evidence>
<evidence type="ECO:0000256" key="3">
    <source>
        <dbReference type="ARBA" id="ARBA00023054"/>
    </source>
</evidence>
<dbReference type="GO" id="GO:0008017">
    <property type="term" value="F:microtubule binding"/>
    <property type="evidence" value="ECO:0007669"/>
    <property type="project" value="TreeGrafter"/>
</dbReference>
<name>A0A066WNB5_TILAU</name>
<gene>
    <name evidence="6" type="ORF">K437DRAFT_40724</name>
</gene>
<dbReference type="GO" id="GO:0005737">
    <property type="term" value="C:cytoplasm"/>
    <property type="evidence" value="ECO:0007669"/>
    <property type="project" value="UniProtKB-SubCell"/>
</dbReference>
<dbReference type="EMBL" id="JMSN01000014">
    <property type="protein sequence ID" value="KDN52120.1"/>
    <property type="molecule type" value="Genomic_DNA"/>
</dbReference>
<dbReference type="Proteomes" id="UP000027361">
    <property type="component" value="Unassembled WGS sequence"/>
</dbReference>
<evidence type="ECO:0000256" key="4">
    <source>
        <dbReference type="SAM" id="Coils"/>
    </source>
</evidence>
<dbReference type="PANTHER" id="PTHR18947">
    <property type="entry name" value="HOOK PROTEINS"/>
    <property type="match status" value="1"/>
</dbReference>
<dbReference type="GO" id="GO:0005815">
    <property type="term" value="C:microtubule organizing center"/>
    <property type="evidence" value="ECO:0007669"/>
    <property type="project" value="TreeGrafter"/>
</dbReference>
<organism evidence="6 7">
    <name type="scientific">Tilletiaria anomala (strain ATCC 24038 / CBS 436.72 / UBC 951)</name>
    <dbReference type="NCBI Taxonomy" id="1037660"/>
    <lineage>
        <taxon>Eukaryota</taxon>
        <taxon>Fungi</taxon>
        <taxon>Dikarya</taxon>
        <taxon>Basidiomycota</taxon>
        <taxon>Ustilaginomycotina</taxon>
        <taxon>Exobasidiomycetes</taxon>
        <taxon>Georgefischeriales</taxon>
        <taxon>Tilletiariaceae</taxon>
        <taxon>Tilletiaria</taxon>
    </lineage>
</organism>
<evidence type="ECO:0000313" key="6">
    <source>
        <dbReference type="EMBL" id="KDN52120.1"/>
    </source>
</evidence>
<dbReference type="HOGENOM" id="CLU_863770_0_0_1"/>
<dbReference type="PANTHER" id="PTHR18947:SF28">
    <property type="entry name" value="GIRDIN, ISOFORM A"/>
    <property type="match status" value="1"/>
</dbReference>
<protein>
    <recommendedName>
        <fullName evidence="5">HOOK N-terminal domain-containing protein</fullName>
    </recommendedName>
</protein>
<dbReference type="STRING" id="1037660.A0A066WNB5"/>
<dbReference type="CDD" id="cd22211">
    <property type="entry name" value="HkD_SF"/>
    <property type="match status" value="1"/>
</dbReference>
<feature type="domain" description="HOOK N-terminal" evidence="5">
    <location>
        <begin position="26"/>
        <end position="151"/>
    </location>
</feature>
<comment type="subcellular location">
    <subcellularLocation>
        <location evidence="1">Cytoplasm</location>
    </subcellularLocation>
</comment>
<dbReference type="GO" id="GO:0030705">
    <property type="term" value="P:cytoskeleton-dependent intracellular transport"/>
    <property type="evidence" value="ECO:0007669"/>
    <property type="project" value="InterPro"/>
</dbReference>
<dbReference type="InParanoid" id="A0A066WNB5"/>
<comment type="caution">
    <text evidence="6">The sequence shown here is derived from an EMBL/GenBank/DDBJ whole genome shotgun (WGS) entry which is preliminary data.</text>
</comment>
<dbReference type="AlphaFoldDB" id="A0A066WNB5"/>
<dbReference type="GeneID" id="25267447"/>
<dbReference type="GO" id="GO:0031122">
    <property type="term" value="P:cytoplasmic microtubule organization"/>
    <property type="evidence" value="ECO:0007669"/>
    <property type="project" value="TreeGrafter"/>
</dbReference>
<dbReference type="Gene3D" id="1.10.287.1490">
    <property type="match status" value="1"/>
</dbReference>
<evidence type="ECO:0000313" key="7">
    <source>
        <dbReference type="Proteomes" id="UP000027361"/>
    </source>
</evidence>
<dbReference type="OMA" id="EDICDGT"/>
<feature type="coiled-coil region" evidence="4">
    <location>
        <begin position="207"/>
        <end position="278"/>
    </location>
</feature>